<name>A0A813DI68_POLGL</name>
<dbReference type="EMBL" id="CAJNNV010001944">
    <property type="protein sequence ID" value="CAE8586191.1"/>
    <property type="molecule type" value="Genomic_DNA"/>
</dbReference>
<keyword evidence="2" id="KW-1185">Reference proteome</keyword>
<evidence type="ECO:0000313" key="2">
    <source>
        <dbReference type="Proteomes" id="UP000654075"/>
    </source>
</evidence>
<accession>A0A813DI68</accession>
<protein>
    <submittedName>
        <fullName evidence="1">Uncharacterized protein</fullName>
    </submittedName>
</protein>
<reference evidence="1" key="1">
    <citation type="submission" date="2021-02" db="EMBL/GenBank/DDBJ databases">
        <authorList>
            <person name="Dougan E. K."/>
            <person name="Rhodes N."/>
            <person name="Thang M."/>
            <person name="Chan C."/>
        </authorList>
    </citation>
    <scope>NUCLEOTIDE SEQUENCE</scope>
</reference>
<dbReference type="AlphaFoldDB" id="A0A813DI68"/>
<gene>
    <name evidence="1" type="ORF">PGLA1383_LOCUS5083</name>
</gene>
<sequence length="144" mass="15826">MASSSFDLYSRARDAVLQEAQRVLADAHVAQGRFLANIHANDSLASEALGQRSRKRRIHFKSSLHMTCLAMSAADRESLIQRALDLAHARTLPADSVAVSVPESKFQTGQSVLQWWASWLETQGRGFFHMTGSPLESAGNDSEV</sequence>
<organism evidence="1 2">
    <name type="scientific">Polarella glacialis</name>
    <name type="common">Dinoflagellate</name>
    <dbReference type="NCBI Taxonomy" id="89957"/>
    <lineage>
        <taxon>Eukaryota</taxon>
        <taxon>Sar</taxon>
        <taxon>Alveolata</taxon>
        <taxon>Dinophyceae</taxon>
        <taxon>Suessiales</taxon>
        <taxon>Suessiaceae</taxon>
        <taxon>Polarella</taxon>
    </lineage>
</organism>
<evidence type="ECO:0000313" key="1">
    <source>
        <dbReference type="EMBL" id="CAE8586191.1"/>
    </source>
</evidence>
<proteinExistence type="predicted"/>
<comment type="caution">
    <text evidence="1">The sequence shown here is derived from an EMBL/GenBank/DDBJ whole genome shotgun (WGS) entry which is preliminary data.</text>
</comment>
<dbReference type="Proteomes" id="UP000654075">
    <property type="component" value="Unassembled WGS sequence"/>
</dbReference>